<keyword evidence="1" id="KW-0812">Transmembrane</keyword>
<protein>
    <submittedName>
        <fullName evidence="2">Uncharacterized protein</fullName>
    </submittedName>
</protein>
<keyword evidence="1" id="KW-0472">Membrane</keyword>
<organism evidence="2">
    <name type="scientific">[Clostridium] nexile</name>
    <dbReference type="NCBI Taxonomy" id="29361"/>
    <lineage>
        <taxon>Bacteria</taxon>
        <taxon>Bacillati</taxon>
        <taxon>Bacillota</taxon>
        <taxon>Clostridia</taxon>
        <taxon>Lachnospirales</taxon>
        <taxon>Lachnospiraceae</taxon>
        <taxon>Tyzzerella</taxon>
    </lineage>
</organism>
<evidence type="ECO:0000313" key="2">
    <source>
        <dbReference type="EMBL" id="VYT27707.1"/>
    </source>
</evidence>
<name>A0A6N2VDJ8_9FIRM</name>
<dbReference type="EMBL" id="CACRTG010000025">
    <property type="protein sequence ID" value="VYT27707.1"/>
    <property type="molecule type" value="Genomic_DNA"/>
</dbReference>
<dbReference type="AlphaFoldDB" id="A0A6N2VDJ8"/>
<feature type="transmembrane region" description="Helical" evidence="1">
    <location>
        <begin position="74"/>
        <end position="101"/>
    </location>
</feature>
<reference evidence="2" key="1">
    <citation type="submission" date="2019-11" db="EMBL/GenBank/DDBJ databases">
        <authorList>
            <person name="Feng L."/>
        </authorList>
    </citation>
    <scope>NUCLEOTIDE SEQUENCE</scope>
    <source>
        <strain evidence="2">CnexileLFYP112</strain>
    </source>
</reference>
<keyword evidence="1" id="KW-1133">Transmembrane helix</keyword>
<evidence type="ECO:0000256" key="1">
    <source>
        <dbReference type="SAM" id="Phobius"/>
    </source>
</evidence>
<sequence length="103" mass="12314">MYHDMIVEVKIEQENLNSRLRMYAKMFQTFMCEKDEEDVRSGKKHFIKIFWTKESKWEQRIYHKLKEWERKHPIIGIVLCTVLGGILISMIAGVILEAILLCI</sequence>
<accession>A0A6N2VDJ8</accession>
<proteinExistence type="predicted"/>
<gene>
    <name evidence="2" type="ORF">CNLFYP112_02608</name>
</gene>